<feature type="region of interest" description="Disordered" evidence="1">
    <location>
        <begin position="99"/>
        <end position="157"/>
    </location>
</feature>
<sequence>MSSPTSHRRVLQLGLWVCGLLVWAGCSSNGLPSDAAAVDGTVTIDGAVVDDAVVTFRSDSGFAAVGKTNKEGRYSLSSASIPGGTQPGHFQVTVVKREPLTEAPLTEEDPNYNPNQGRTRPSSRKHLLPEKYSRPTTSDLTADIEAGNNTVDFELTQ</sequence>
<keyword evidence="3" id="KW-1185">Reference proteome</keyword>
<dbReference type="RefSeq" id="WP_207394834.1">
    <property type="nucleotide sequence ID" value="NZ_JABRWO010000001.1"/>
</dbReference>
<dbReference type="Proteomes" id="UP000551616">
    <property type="component" value="Unassembled WGS sequence"/>
</dbReference>
<accession>A0A7V8V1V3</accession>
<organism evidence="2 3">
    <name type="scientific">Bremerella alba</name>
    <dbReference type="NCBI Taxonomy" id="980252"/>
    <lineage>
        <taxon>Bacteria</taxon>
        <taxon>Pseudomonadati</taxon>
        <taxon>Planctomycetota</taxon>
        <taxon>Planctomycetia</taxon>
        <taxon>Pirellulales</taxon>
        <taxon>Pirellulaceae</taxon>
        <taxon>Bremerella</taxon>
    </lineage>
</organism>
<protein>
    <recommendedName>
        <fullName evidence="4">Carboxypeptidase regulatory-like domain-containing protein</fullName>
    </recommendedName>
</protein>
<evidence type="ECO:0000256" key="1">
    <source>
        <dbReference type="SAM" id="MobiDB-lite"/>
    </source>
</evidence>
<name>A0A7V8V1V3_9BACT</name>
<dbReference type="EMBL" id="JABRWO010000001">
    <property type="protein sequence ID" value="MBA2113354.1"/>
    <property type="molecule type" value="Genomic_DNA"/>
</dbReference>
<evidence type="ECO:0000313" key="3">
    <source>
        <dbReference type="Proteomes" id="UP000551616"/>
    </source>
</evidence>
<reference evidence="2 3" key="1">
    <citation type="submission" date="2020-05" db="EMBL/GenBank/DDBJ databases">
        <title>Bremerella alba sp. nov., a novel planctomycete isolated from the surface of the macroalga Fucus spiralis.</title>
        <authorList>
            <person name="Godinho O."/>
            <person name="Botelho R."/>
            <person name="Albuquerque L."/>
            <person name="Wiegand S."/>
            <person name="Da Costa M.S."/>
            <person name="Lobo-Da-Cunha A."/>
            <person name="Jogler C."/>
            <person name="Lage O.M."/>
        </authorList>
    </citation>
    <scope>NUCLEOTIDE SEQUENCE [LARGE SCALE GENOMIC DNA]</scope>
    <source>
        <strain evidence="2 3">FF15</strain>
    </source>
</reference>
<evidence type="ECO:0008006" key="4">
    <source>
        <dbReference type="Google" id="ProtNLM"/>
    </source>
</evidence>
<feature type="compositionally biased region" description="Polar residues" evidence="1">
    <location>
        <begin position="147"/>
        <end position="157"/>
    </location>
</feature>
<gene>
    <name evidence="2" type="ORF">HOV93_05030</name>
</gene>
<comment type="caution">
    <text evidence="2">The sequence shown here is derived from an EMBL/GenBank/DDBJ whole genome shotgun (WGS) entry which is preliminary data.</text>
</comment>
<evidence type="ECO:0000313" key="2">
    <source>
        <dbReference type="EMBL" id="MBA2113354.1"/>
    </source>
</evidence>
<proteinExistence type="predicted"/>
<dbReference type="AlphaFoldDB" id="A0A7V8V1V3"/>